<dbReference type="InterPro" id="IPR011057">
    <property type="entry name" value="Mss4-like_sf"/>
</dbReference>
<comment type="caution">
    <text evidence="6">The sequence shown here is derived from an EMBL/GenBank/DDBJ whole genome shotgun (WGS) entry which is preliminary data.</text>
</comment>
<evidence type="ECO:0000256" key="4">
    <source>
        <dbReference type="ARBA" id="ARBA00023239"/>
    </source>
</evidence>
<dbReference type="InterPro" id="IPR006913">
    <property type="entry name" value="CENP-V/GFA"/>
</dbReference>
<sequence>MANGSCLCGNIRYEVEILPEKIFNCHCKFCRKAHGADYATVAVVKYSTFKLFDEKGFLKEHQNGAGGFRAFCSECGTRLINYAPDKNMFFAIMLSTVDSPISFKPVAHANTESKASWCEPYAGIPQFSGFPDGL</sequence>
<dbReference type="PROSITE" id="PS51891">
    <property type="entry name" value="CENP_V_GFA"/>
    <property type="match status" value="1"/>
</dbReference>
<dbReference type="Pfam" id="PF04828">
    <property type="entry name" value="GFA"/>
    <property type="match status" value="1"/>
</dbReference>
<evidence type="ECO:0000256" key="1">
    <source>
        <dbReference type="ARBA" id="ARBA00005495"/>
    </source>
</evidence>
<evidence type="ECO:0000256" key="3">
    <source>
        <dbReference type="ARBA" id="ARBA00022833"/>
    </source>
</evidence>
<evidence type="ECO:0000313" key="6">
    <source>
        <dbReference type="EMBL" id="POP51967.1"/>
    </source>
</evidence>
<reference evidence="6 7" key="1">
    <citation type="submission" date="2018-01" db="EMBL/GenBank/DDBJ databases">
        <authorList>
            <person name="Yu X.-D."/>
        </authorList>
    </citation>
    <scope>NUCLEOTIDE SEQUENCE [LARGE SCALE GENOMIC DNA]</scope>
    <source>
        <strain evidence="6 7">ZX-21</strain>
    </source>
</reference>
<gene>
    <name evidence="6" type="ORF">C0068_13235</name>
</gene>
<accession>A0A2S4HDC8</accession>
<dbReference type="GO" id="GO:0046872">
    <property type="term" value="F:metal ion binding"/>
    <property type="evidence" value="ECO:0007669"/>
    <property type="project" value="UniProtKB-KW"/>
</dbReference>
<dbReference type="PANTHER" id="PTHR33337">
    <property type="entry name" value="GFA DOMAIN-CONTAINING PROTEIN"/>
    <property type="match status" value="1"/>
</dbReference>
<organism evidence="6 7">
    <name type="scientific">Zhongshania marina</name>
    <dbReference type="NCBI Taxonomy" id="2304603"/>
    <lineage>
        <taxon>Bacteria</taxon>
        <taxon>Pseudomonadati</taxon>
        <taxon>Pseudomonadota</taxon>
        <taxon>Gammaproteobacteria</taxon>
        <taxon>Cellvibrionales</taxon>
        <taxon>Spongiibacteraceae</taxon>
        <taxon>Zhongshania</taxon>
    </lineage>
</organism>
<dbReference type="Proteomes" id="UP000237222">
    <property type="component" value="Unassembled WGS sequence"/>
</dbReference>
<dbReference type="SUPFAM" id="SSF51316">
    <property type="entry name" value="Mss4-like"/>
    <property type="match status" value="1"/>
</dbReference>
<dbReference type="AlphaFoldDB" id="A0A2S4HDC8"/>
<feature type="domain" description="CENP-V/GFA" evidence="5">
    <location>
        <begin position="2"/>
        <end position="107"/>
    </location>
</feature>
<dbReference type="EMBL" id="PQGG01000031">
    <property type="protein sequence ID" value="POP51967.1"/>
    <property type="molecule type" value="Genomic_DNA"/>
</dbReference>
<keyword evidence="4" id="KW-0456">Lyase</keyword>
<keyword evidence="2" id="KW-0479">Metal-binding</keyword>
<dbReference type="RefSeq" id="WP_103684950.1">
    <property type="nucleotide sequence ID" value="NZ_PQGG01000031.1"/>
</dbReference>
<dbReference type="GO" id="GO:0016846">
    <property type="term" value="F:carbon-sulfur lyase activity"/>
    <property type="evidence" value="ECO:0007669"/>
    <property type="project" value="InterPro"/>
</dbReference>
<dbReference type="Gene3D" id="3.90.1590.10">
    <property type="entry name" value="glutathione-dependent formaldehyde- activating enzyme (gfa)"/>
    <property type="match status" value="1"/>
</dbReference>
<evidence type="ECO:0000256" key="2">
    <source>
        <dbReference type="ARBA" id="ARBA00022723"/>
    </source>
</evidence>
<evidence type="ECO:0000259" key="5">
    <source>
        <dbReference type="PROSITE" id="PS51891"/>
    </source>
</evidence>
<proteinExistence type="inferred from homology"/>
<dbReference type="OrthoDB" id="9786619at2"/>
<keyword evidence="3" id="KW-0862">Zinc</keyword>
<evidence type="ECO:0000313" key="7">
    <source>
        <dbReference type="Proteomes" id="UP000237222"/>
    </source>
</evidence>
<name>A0A2S4HDC8_9GAMM</name>
<comment type="similarity">
    <text evidence="1">Belongs to the Gfa family.</text>
</comment>
<protein>
    <recommendedName>
        <fullName evidence="5">CENP-V/GFA domain-containing protein</fullName>
    </recommendedName>
</protein>
<dbReference type="PANTHER" id="PTHR33337:SF40">
    <property type="entry name" value="CENP-V_GFA DOMAIN-CONTAINING PROTEIN-RELATED"/>
    <property type="match status" value="1"/>
</dbReference>